<keyword evidence="3" id="KW-1185">Reference proteome</keyword>
<organism evidence="2 3">
    <name type="scientific">Urochloa decumbens</name>
    <dbReference type="NCBI Taxonomy" id="240449"/>
    <lineage>
        <taxon>Eukaryota</taxon>
        <taxon>Viridiplantae</taxon>
        <taxon>Streptophyta</taxon>
        <taxon>Embryophyta</taxon>
        <taxon>Tracheophyta</taxon>
        <taxon>Spermatophyta</taxon>
        <taxon>Magnoliopsida</taxon>
        <taxon>Liliopsida</taxon>
        <taxon>Poales</taxon>
        <taxon>Poaceae</taxon>
        <taxon>PACMAD clade</taxon>
        <taxon>Panicoideae</taxon>
        <taxon>Panicodae</taxon>
        <taxon>Paniceae</taxon>
        <taxon>Melinidinae</taxon>
        <taxon>Urochloa</taxon>
    </lineage>
</organism>
<feature type="compositionally biased region" description="Basic and acidic residues" evidence="1">
    <location>
        <begin position="16"/>
        <end position="30"/>
    </location>
</feature>
<dbReference type="EMBL" id="OZ075131">
    <property type="protein sequence ID" value="CAL4981411.1"/>
    <property type="molecule type" value="Genomic_DNA"/>
</dbReference>
<evidence type="ECO:0000313" key="3">
    <source>
        <dbReference type="Proteomes" id="UP001497457"/>
    </source>
</evidence>
<reference evidence="2" key="1">
    <citation type="submission" date="2024-10" db="EMBL/GenBank/DDBJ databases">
        <authorList>
            <person name="Ryan C."/>
        </authorList>
    </citation>
    <scope>NUCLEOTIDE SEQUENCE [LARGE SCALE GENOMIC DNA]</scope>
</reference>
<dbReference type="AlphaFoldDB" id="A0ABC9AP15"/>
<name>A0ABC9AP15_9POAL</name>
<proteinExistence type="predicted"/>
<feature type="compositionally biased region" description="Low complexity" evidence="1">
    <location>
        <begin position="31"/>
        <end position="41"/>
    </location>
</feature>
<dbReference type="Proteomes" id="UP001497457">
    <property type="component" value="Chromosome 21rd"/>
</dbReference>
<evidence type="ECO:0000256" key="1">
    <source>
        <dbReference type="SAM" id="MobiDB-lite"/>
    </source>
</evidence>
<gene>
    <name evidence="2" type="ORF">URODEC1_LOCUS56121</name>
</gene>
<sequence length="80" mass="8605">MVLGLSSCFRAAPAAQEKEPAPAQREEPKKQQAGGDQEAAGGETGEPKTAVDWSMVANDEKKRAPLVIHHFPFHSRPGLL</sequence>
<evidence type="ECO:0000313" key="2">
    <source>
        <dbReference type="EMBL" id="CAL4981411.1"/>
    </source>
</evidence>
<feature type="region of interest" description="Disordered" evidence="1">
    <location>
        <begin position="1"/>
        <end position="52"/>
    </location>
</feature>
<protein>
    <submittedName>
        <fullName evidence="2">Uncharacterized protein</fullName>
    </submittedName>
</protein>
<accession>A0ABC9AP15</accession>